<dbReference type="Gene3D" id="3.90.1150.10">
    <property type="entry name" value="Aspartate Aminotransferase, domain 1"/>
    <property type="match status" value="1"/>
</dbReference>
<dbReference type="RefSeq" id="WP_190127370.1">
    <property type="nucleotide sequence ID" value="NZ_BNBD01000001.1"/>
</dbReference>
<dbReference type="Gene3D" id="3.40.640.10">
    <property type="entry name" value="Type I PLP-dependent aspartate aminotransferase-like (Major domain)"/>
    <property type="match status" value="1"/>
</dbReference>
<dbReference type="Pfam" id="PF00155">
    <property type="entry name" value="Aminotran_1_2"/>
    <property type="match status" value="1"/>
</dbReference>
<comment type="subunit">
    <text evidence="3">Homodimer.</text>
</comment>
<keyword evidence="9" id="KW-1185">Reference proteome</keyword>
<reference evidence="8" key="1">
    <citation type="journal article" date="2014" name="Int. J. Syst. Evol. Microbiol.">
        <title>Complete genome sequence of Corynebacterium casei LMG S-19264T (=DSM 44701T), isolated from a smear-ripened cheese.</title>
        <authorList>
            <consortium name="US DOE Joint Genome Institute (JGI-PGF)"/>
            <person name="Walter F."/>
            <person name="Albersmeier A."/>
            <person name="Kalinowski J."/>
            <person name="Ruckert C."/>
        </authorList>
    </citation>
    <scope>NUCLEOTIDE SEQUENCE</scope>
    <source>
        <strain evidence="8">JCM 4059</strain>
    </source>
</reference>
<dbReference type="GO" id="GO:0008483">
    <property type="term" value="F:transaminase activity"/>
    <property type="evidence" value="ECO:0007669"/>
    <property type="project" value="UniProtKB-KW"/>
</dbReference>
<dbReference type="Proteomes" id="UP000638313">
    <property type="component" value="Unassembled WGS sequence"/>
</dbReference>
<dbReference type="AlphaFoldDB" id="A0A919E8K0"/>
<evidence type="ECO:0000256" key="5">
    <source>
        <dbReference type="ARBA" id="ARBA00022679"/>
    </source>
</evidence>
<keyword evidence="6" id="KW-0663">Pyridoxal phosphate</keyword>
<organism evidence="8 9">
    <name type="scientific">Streptomyces mashuensis</name>
    <dbReference type="NCBI Taxonomy" id="33904"/>
    <lineage>
        <taxon>Bacteria</taxon>
        <taxon>Bacillati</taxon>
        <taxon>Actinomycetota</taxon>
        <taxon>Actinomycetes</taxon>
        <taxon>Kitasatosporales</taxon>
        <taxon>Streptomycetaceae</taxon>
        <taxon>Streptomyces</taxon>
    </lineage>
</organism>
<dbReference type="PANTHER" id="PTHR42790">
    <property type="entry name" value="AMINOTRANSFERASE"/>
    <property type="match status" value="1"/>
</dbReference>
<sequence>MTDGVRVPPPALAGRTAAAGSSVIREALALTARPEVISFAGGLPASELIDVTGIRAMYDQVLTDEPYRALQYSVTDGDPRLREAIAARLAGQGLAAHPDRLLITTGAQQALTLLTAVLLEPGDTVLVEQPTYLAALQCFGQAGARVVPVPTDGHGVDVAALAEAVERERPRLLYLVPTFQNPTGQTLPLERRRAVARLAAEHGFWIAEDDPYGELRFRGEHLPRIAALEEAADRTVLLGSLSKVLAPGLRLGWLHAPAAVRRACVLAKQALDLHSSTVDQAVAARYLAEHDLDARLVPARALYRERCAAMLGALEGVLPQGSTVSRPDGGMFVWVRLPEGRDATALLPEAVAHDVAYVPGEPFFAGAGDAATLRMSFAGHPPDVIEEGVRRLAKVLV</sequence>
<evidence type="ECO:0000256" key="1">
    <source>
        <dbReference type="ARBA" id="ARBA00001933"/>
    </source>
</evidence>
<evidence type="ECO:0000256" key="3">
    <source>
        <dbReference type="ARBA" id="ARBA00011738"/>
    </source>
</evidence>
<dbReference type="InterPro" id="IPR004839">
    <property type="entry name" value="Aminotransferase_I/II_large"/>
</dbReference>
<dbReference type="InterPro" id="IPR015422">
    <property type="entry name" value="PyrdxlP-dep_Trfase_small"/>
</dbReference>
<protein>
    <submittedName>
        <fullName evidence="8">Aminotransferase</fullName>
    </submittedName>
</protein>
<comment type="similarity">
    <text evidence="2">Belongs to the class-I pyridoxal-phosphate-dependent aminotransferase family.</text>
</comment>
<dbReference type="InterPro" id="IPR015421">
    <property type="entry name" value="PyrdxlP-dep_Trfase_major"/>
</dbReference>
<keyword evidence="5" id="KW-0808">Transferase</keyword>
<dbReference type="GO" id="GO:0030170">
    <property type="term" value="F:pyridoxal phosphate binding"/>
    <property type="evidence" value="ECO:0007669"/>
    <property type="project" value="InterPro"/>
</dbReference>
<evidence type="ECO:0000256" key="2">
    <source>
        <dbReference type="ARBA" id="ARBA00007441"/>
    </source>
</evidence>
<comment type="caution">
    <text evidence="8">The sequence shown here is derived from an EMBL/GenBank/DDBJ whole genome shotgun (WGS) entry which is preliminary data.</text>
</comment>
<dbReference type="GO" id="GO:1901605">
    <property type="term" value="P:alpha-amino acid metabolic process"/>
    <property type="evidence" value="ECO:0007669"/>
    <property type="project" value="TreeGrafter"/>
</dbReference>
<dbReference type="InterPro" id="IPR050859">
    <property type="entry name" value="Class-I_PLP-dep_aminotransf"/>
</dbReference>
<evidence type="ECO:0000313" key="9">
    <source>
        <dbReference type="Proteomes" id="UP000638313"/>
    </source>
</evidence>
<gene>
    <name evidence="8" type="ORF">GCM10010218_01590</name>
</gene>
<dbReference type="CDD" id="cd00609">
    <property type="entry name" value="AAT_like"/>
    <property type="match status" value="1"/>
</dbReference>
<reference evidence="8" key="2">
    <citation type="submission" date="2020-09" db="EMBL/GenBank/DDBJ databases">
        <authorList>
            <person name="Sun Q."/>
            <person name="Ohkuma M."/>
        </authorList>
    </citation>
    <scope>NUCLEOTIDE SEQUENCE</scope>
    <source>
        <strain evidence="8">JCM 4059</strain>
    </source>
</reference>
<evidence type="ECO:0000256" key="6">
    <source>
        <dbReference type="ARBA" id="ARBA00022898"/>
    </source>
</evidence>
<evidence type="ECO:0000256" key="4">
    <source>
        <dbReference type="ARBA" id="ARBA00022576"/>
    </source>
</evidence>
<dbReference type="SUPFAM" id="SSF53383">
    <property type="entry name" value="PLP-dependent transferases"/>
    <property type="match status" value="1"/>
</dbReference>
<name>A0A919E8K0_9ACTN</name>
<dbReference type="PANTHER" id="PTHR42790:SF19">
    <property type="entry name" value="KYNURENINE_ALPHA-AMINOADIPATE AMINOTRANSFERASE, MITOCHONDRIAL"/>
    <property type="match status" value="1"/>
</dbReference>
<evidence type="ECO:0000259" key="7">
    <source>
        <dbReference type="Pfam" id="PF00155"/>
    </source>
</evidence>
<comment type="cofactor">
    <cofactor evidence="1">
        <name>pyridoxal 5'-phosphate</name>
        <dbReference type="ChEBI" id="CHEBI:597326"/>
    </cofactor>
</comment>
<keyword evidence="4 8" id="KW-0032">Aminotransferase</keyword>
<proteinExistence type="inferred from homology"/>
<dbReference type="FunFam" id="3.40.640.10:FF:000053">
    <property type="entry name" value="Aminotransferase, class I"/>
    <property type="match status" value="1"/>
</dbReference>
<feature type="domain" description="Aminotransferase class I/classII large" evidence="7">
    <location>
        <begin position="70"/>
        <end position="392"/>
    </location>
</feature>
<accession>A0A919E8K0</accession>
<evidence type="ECO:0000313" key="8">
    <source>
        <dbReference type="EMBL" id="GHF24698.1"/>
    </source>
</evidence>
<dbReference type="EMBL" id="BNBD01000001">
    <property type="protein sequence ID" value="GHF24698.1"/>
    <property type="molecule type" value="Genomic_DNA"/>
</dbReference>
<dbReference type="InterPro" id="IPR015424">
    <property type="entry name" value="PyrdxlP-dep_Trfase"/>
</dbReference>